<dbReference type="AlphaFoldDB" id="A0A813LKI7"/>
<dbReference type="GO" id="GO:0000278">
    <property type="term" value="P:mitotic cell cycle"/>
    <property type="evidence" value="ECO:0007669"/>
    <property type="project" value="TreeGrafter"/>
</dbReference>
<dbReference type="GO" id="GO:0005874">
    <property type="term" value="C:microtubule"/>
    <property type="evidence" value="ECO:0007669"/>
    <property type="project" value="UniProtKB-KW"/>
</dbReference>
<dbReference type="Proteomes" id="UP000626109">
    <property type="component" value="Unassembled WGS sequence"/>
</dbReference>
<dbReference type="PANTHER" id="PTHR19302:SF27">
    <property type="entry name" value="GAMMA-TUBULIN COMPLEX COMPONENT 4"/>
    <property type="match status" value="1"/>
</dbReference>
<dbReference type="GO" id="GO:0000922">
    <property type="term" value="C:spindle pole"/>
    <property type="evidence" value="ECO:0007669"/>
    <property type="project" value="InterPro"/>
</dbReference>
<evidence type="ECO:0000256" key="4">
    <source>
        <dbReference type="ARBA" id="ARBA00022701"/>
    </source>
</evidence>
<protein>
    <recommendedName>
        <fullName evidence="6">Spindle pole body component</fullName>
    </recommendedName>
</protein>
<name>A0A813LKI7_POLGL</name>
<evidence type="ECO:0000256" key="3">
    <source>
        <dbReference type="ARBA" id="ARBA00022490"/>
    </source>
</evidence>
<evidence type="ECO:0000256" key="2">
    <source>
        <dbReference type="ARBA" id="ARBA00010337"/>
    </source>
</evidence>
<dbReference type="InterPro" id="IPR040457">
    <property type="entry name" value="GCP_C"/>
</dbReference>
<dbReference type="GO" id="GO:0031122">
    <property type="term" value="P:cytoplasmic microtubule organization"/>
    <property type="evidence" value="ECO:0007669"/>
    <property type="project" value="TreeGrafter"/>
</dbReference>
<feature type="compositionally biased region" description="Acidic residues" evidence="7">
    <location>
        <begin position="625"/>
        <end position="634"/>
    </location>
</feature>
<keyword evidence="5 6" id="KW-0206">Cytoskeleton</keyword>
<proteinExistence type="inferred from homology"/>
<dbReference type="InterPro" id="IPR042241">
    <property type="entry name" value="GCP_C_sf"/>
</dbReference>
<dbReference type="InterPro" id="IPR016135">
    <property type="entry name" value="UBQ-conjugating_enzyme/RWD"/>
</dbReference>
<evidence type="ECO:0000256" key="6">
    <source>
        <dbReference type="RuleBase" id="RU363050"/>
    </source>
</evidence>
<keyword evidence="3 6" id="KW-0963">Cytoplasm</keyword>
<feature type="region of interest" description="Disordered" evidence="7">
    <location>
        <begin position="613"/>
        <end position="675"/>
    </location>
</feature>
<organism evidence="9 10">
    <name type="scientific">Polarella glacialis</name>
    <name type="common">Dinoflagellate</name>
    <dbReference type="NCBI Taxonomy" id="89957"/>
    <lineage>
        <taxon>Eukaryota</taxon>
        <taxon>Sar</taxon>
        <taxon>Alveolata</taxon>
        <taxon>Dinophyceae</taxon>
        <taxon>Suessiales</taxon>
        <taxon>Suessiaceae</taxon>
        <taxon>Polarella</taxon>
    </lineage>
</organism>
<dbReference type="GO" id="GO:0043015">
    <property type="term" value="F:gamma-tubulin binding"/>
    <property type="evidence" value="ECO:0007669"/>
    <property type="project" value="InterPro"/>
</dbReference>
<evidence type="ECO:0000259" key="8">
    <source>
        <dbReference type="PROSITE" id="PS50908"/>
    </source>
</evidence>
<evidence type="ECO:0000256" key="7">
    <source>
        <dbReference type="SAM" id="MobiDB-lite"/>
    </source>
</evidence>
<accession>A0A813LKI7</accession>
<dbReference type="GO" id="GO:0000930">
    <property type="term" value="C:gamma-tubulin complex"/>
    <property type="evidence" value="ECO:0007669"/>
    <property type="project" value="TreeGrafter"/>
</dbReference>
<sequence>MSRVMKVHGPCNRDYSGEDYSTGLGITTGGSSRPSTGGSSGGGAAQLAMVWLGTKLRIAQSFHHAFSFQIHSPPPPGAESVPTTLPEYGCRFALCFQQRWAPGDIQRWRQTAGAVSPGVLRETPLADSSGPSANLWSALGECLALEVEYCVLPHRPSATPLAEVTLSLYLCQPGLEGDAPSRASGGPGAVQLLATATLNTPSPRQMIHLVRLWYDASKHQLQVFFGADAVAPACAAEMDIGASMSLDLGCAYAGFCLVPLDYKHRLVSAKGARSAPAKDVYYSSRDRPVSIVSWRHNEPRSSKAAVEAISAGKPIDVEATDVEETVGSGAWFSCLGLSYRVPWPLPLVITQHCLERYNRLFRLLLAFRHAHLELQHVELPRKDLQSAWALRSQISYFVSQVLQYFQQDVIEAAHRKLLQSVESSKSFDDVTEAHEDSALEAIFGAENVLRHGEASLRLHIAPGPDDEGHEYAAADLEIELPEGYPASVGPKLSVAAPSGEDGLPEGALEALLLVAQAAANEAAGSVSLFAVGEAVRDWLRENVRLEPKPGKDEMEDDAEDFDVDSEDLDDEMIEALAELLEGDSGRLKELRLIKRLGPGPEQRTALRAQLRTLSPAEREALVGSDSEDSDEEEPSAITKKAPPAPAQKELDLEGGRSRRARARARARAKARNADR</sequence>
<dbReference type="GO" id="GO:0051225">
    <property type="term" value="P:spindle assembly"/>
    <property type="evidence" value="ECO:0007669"/>
    <property type="project" value="TreeGrafter"/>
</dbReference>
<comment type="similarity">
    <text evidence="2 6">Belongs to the TUBGCP family.</text>
</comment>
<dbReference type="Gene3D" id="1.20.120.1900">
    <property type="entry name" value="Gamma-tubulin complex, C-terminal domain"/>
    <property type="match status" value="1"/>
</dbReference>
<dbReference type="InterPro" id="IPR007259">
    <property type="entry name" value="GCP"/>
</dbReference>
<feature type="compositionally biased region" description="Basic residues" evidence="7">
    <location>
        <begin position="657"/>
        <end position="675"/>
    </location>
</feature>
<feature type="domain" description="RWD" evidence="8">
    <location>
        <begin position="434"/>
        <end position="542"/>
    </location>
</feature>
<reference evidence="9" key="1">
    <citation type="submission" date="2021-02" db="EMBL/GenBank/DDBJ databases">
        <authorList>
            <person name="Dougan E. K."/>
            <person name="Rhodes N."/>
            <person name="Thang M."/>
            <person name="Chan C."/>
        </authorList>
    </citation>
    <scope>NUCLEOTIDE SEQUENCE</scope>
</reference>
<dbReference type="PANTHER" id="PTHR19302">
    <property type="entry name" value="GAMMA TUBULIN COMPLEX PROTEIN"/>
    <property type="match status" value="1"/>
</dbReference>
<dbReference type="SUPFAM" id="SSF54495">
    <property type="entry name" value="UBC-like"/>
    <property type="match status" value="1"/>
</dbReference>
<comment type="caution">
    <text evidence="9">The sequence shown here is derived from an EMBL/GenBank/DDBJ whole genome shotgun (WGS) entry which is preliminary data.</text>
</comment>
<dbReference type="GO" id="GO:0051321">
    <property type="term" value="P:meiotic cell cycle"/>
    <property type="evidence" value="ECO:0007669"/>
    <property type="project" value="TreeGrafter"/>
</dbReference>
<evidence type="ECO:0000313" key="9">
    <source>
        <dbReference type="EMBL" id="CAE8730157.1"/>
    </source>
</evidence>
<dbReference type="GO" id="GO:0051011">
    <property type="term" value="F:microtubule minus-end binding"/>
    <property type="evidence" value="ECO:0007669"/>
    <property type="project" value="TreeGrafter"/>
</dbReference>
<dbReference type="GO" id="GO:0007020">
    <property type="term" value="P:microtubule nucleation"/>
    <property type="evidence" value="ECO:0007669"/>
    <property type="project" value="InterPro"/>
</dbReference>
<dbReference type="SMART" id="SM00591">
    <property type="entry name" value="RWD"/>
    <property type="match status" value="1"/>
</dbReference>
<gene>
    <name evidence="9" type="ORF">PGLA2088_LOCUS45646</name>
</gene>
<comment type="subcellular location">
    <subcellularLocation>
        <location evidence="1 6">Cytoplasm</location>
        <location evidence="1 6">Cytoskeleton</location>
        <location evidence="1 6">Microtubule organizing center</location>
    </subcellularLocation>
</comment>
<keyword evidence="4 6" id="KW-0493">Microtubule</keyword>
<dbReference type="EMBL" id="CAJNNW010035809">
    <property type="protein sequence ID" value="CAE8730157.1"/>
    <property type="molecule type" value="Genomic_DNA"/>
</dbReference>
<dbReference type="PROSITE" id="PS50908">
    <property type="entry name" value="RWD"/>
    <property type="match status" value="1"/>
</dbReference>
<dbReference type="Pfam" id="PF04130">
    <property type="entry name" value="GCP_C_terminal"/>
    <property type="match status" value="1"/>
</dbReference>
<dbReference type="InterPro" id="IPR006575">
    <property type="entry name" value="RWD_dom"/>
</dbReference>
<evidence type="ECO:0000313" key="10">
    <source>
        <dbReference type="Proteomes" id="UP000626109"/>
    </source>
</evidence>
<evidence type="ECO:0000256" key="1">
    <source>
        <dbReference type="ARBA" id="ARBA00004267"/>
    </source>
</evidence>
<evidence type="ECO:0000256" key="5">
    <source>
        <dbReference type="ARBA" id="ARBA00023212"/>
    </source>
</evidence>